<dbReference type="Gene3D" id="1.10.10.10">
    <property type="entry name" value="Winged helix-like DNA-binding domain superfamily/Winged helix DNA-binding domain"/>
    <property type="match status" value="1"/>
</dbReference>
<dbReference type="SUPFAM" id="SSF51206">
    <property type="entry name" value="cAMP-binding domain-like"/>
    <property type="match status" value="1"/>
</dbReference>
<keyword evidence="2" id="KW-0238">DNA-binding</keyword>
<accession>A0AAW9QIE9</accession>
<protein>
    <submittedName>
        <fullName evidence="5">Crp/Fnr family transcriptional regulator</fullName>
    </submittedName>
</protein>
<reference evidence="5 6" key="1">
    <citation type="submission" date="2024-02" db="EMBL/GenBank/DDBJ databases">
        <title>Genome sequence of Aquincola sp. MAHUQ-54.</title>
        <authorList>
            <person name="Huq M.A."/>
        </authorList>
    </citation>
    <scope>NUCLEOTIDE SEQUENCE [LARGE SCALE GENOMIC DNA]</scope>
    <source>
        <strain evidence="5 6">MAHUQ-54</strain>
    </source>
</reference>
<dbReference type="InterPro" id="IPR036390">
    <property type="entry name" value="WH_DNA-bd_sf"/>
</dbReference>
<evidence type="ECO:0000313" key="6">
    <source>
        <dbReference type="Proteomes" id="UP001336250"/>
    </source>
</evidence>
<dbReference type="Gene3D" id="2.60.120.10">
    <property type="entry name" value="Jelly Rolls"/>
    <property type="match status" value="1"/>
</dbReference>
<evidence type="ECO:0000256" key="2">
    <source>
        <dbReference type="ARBA" id="ARBA00023125"/>
    </source>
</evidence>
<keyword evidence="6" id="KW-1185">Reference proteome</keyword>
<dbReference type="CDD" id="cd00038">
    <property type="entry name" value="CAP_ED"/>
    <property type="match status" value="1"/>
</dbReference>
<keyword evidence="3" id="KW-0804">Transcription</keyword>
<dbReference type="PANTHER" id="PTHR24567">
    <property type="entry name" value="CRP FAMILY TRANSCRIPTIONAL REGULATORY PROTEIN"/>
    <property type="match status" value="1"/>
</dbReference>
<dbReference type="InterPro" id="IPR012318">
    <property type="entry name" value="HTH_CRP"/>
</dbReference>
<dbReference type="GO" id="GO:0003700">
    <property type="term" value="F:DNA-binding transcription factor activity"/>
    <property type="evidence" value="ECO:0007669"/>
    <property type="project" value="TreeGrafter"/>
</dbReference>
<dbReference type="InterPro" id="IPR014710">
    <property type="entry name" value="RmlC-like_jellyroll"/>
</dbReference>
<dbReference type="InterPro" id="IPR036388">
    <property type="entry name" value="WH-like_DNA-bd_sf"/>
</dbReference>
<dbReference type="SMART" id="SM00100">
    <property type="entry name" value="cNMP"/>
    <property type="match status" value="1"/>
</dbReference>
<evidence type="ECO:0000259" key="4">
    <source>
        <dbReference type="PROSITE" id="PS50042"/>
    </source>
</evidence>
<dbReference type="PANTHER" id="PTHR24567:SF74">
    <property type="entry name" value="HTH-TYPE TRANSCRIPTIONAL REGULATOR ARCR"/>
    <property type="match status" value="1"/>
</dbReference>
<dbReference type="Pfam" id="PF00027">
    <property type="entry name" value="cNMP_binding"/>
    <property type="match status" value="1"/>
</dbReference>
<dbReference type="SUPFAM" id="SSF46785">
    <property type="entry name" value="Winged helix' DNA-binding domain"/>
    <property type="match status" value="1"/>
</dbReference>
<dbReference type="PROSITE" id="PS50042">
    <property type="entry name" value="CNMP_BINDING_3"/>
    <property type="match status" value="1"/>
</dbReference>
<evidence type="ECO:0000256" key="3">
    <source>
        <dbReference type="ARBA" id="ARBA00023163"/>
    </source>
</evidence>
<dbReference type="GO" id="GO:0005829">
    <property type="term" value="C:cytosol"/>
    <property type="evidence" value="ECO:0007669"/>
    <property type="project" value="TreeGrafter"/>
</dbReference>
<comment type="caution">
    <text evidence="5">The sequence shown here is derived from an EMBL/GenBank/DDBJ whole genome shotgun (WGS) entry which is preliminary data.</text>
</comment>
<name>A0AAW9QIE9_9BURK</name>
<evidence type="ECO:0000256" key="1">
    <source>
        <dbReference type="ARBA" id="ARBA00023015"/>
    </source>
</evidence>
<dbReference type="RefSeq" id="WP_332290322.1">
    <property type="nucleotide sequence ID" value="NZ_JAZIBG010000028.1"/>
</dbReference>
<sequence>MLNQHCEEDFSSPFLSPLLHRLAQRGRTCHYRPGALLIQEGDHDDTIFILLAGRVRAFSAGDKGQEITYGVYGPGEYLGELSLDGGPRSASVITLERCTCTLVSRQTVLEHIAQHPEFAFELLSKVIRRVRSATMNARQLALNDVYGRLIYMVNTVSEPSGDGTRVIHERWTHKELSSRLGCSRAMVSRLLKDLETGGYVRLEPQRFVICRPLPARW</sequence>
<dbReference type="InterPro" id="IPR018490">
    <property type="entry name" value="cNMP-bd_dom_sf"/>
</dbReference>
<dbReference type="EMBL" id="JAZIBG010000028">
    <property type="protein sequence ID" value="MEF7615184.1"/>
    <property type="molecule type" value="Genomic_DNA"/>
</dbReference>
<organism evidence="5 6">
    <name type="scientific">Aquincola agrisoli</name>
    <dbReference type="NCBI Taxonomy" id="3119538"/>
    <lineage>
        <taxon>Bacteria</taxon>
        <taxon>Pseudomonadati</taxon>
        <taxon>Pseudomonadota</taxon>
        <taxon>Betaproteobacteria</taxon>
        <taxon>Burkholderiales</taxon>
        <taxon>Sphaerotilaceae</taxon>
        <taxon>Aquincola</taxon>
    </lineage>
</organism>
<keyword evidence="1" id="KW-0805">Transcription regulation</keyword>
<dbReference type="InterPro" id="IPR000595">
    <property type="entry name" value="cNMP-bd_dom"/>
</dbReference>
<evidence type="ECO:0000313" key="5">
    <source>
        <dbReference type="EMBL" id="MEF7615184.1"/>
    </source>
</evidence>
<dbReference type="AlphaFoldDB" id="A0AAW9QIE9"/>
<dbReference type="GO" id="GO:0003677">
    <property type="term" value="F:DNA binding"/>
    <property type="evidence" value="ECO:0007669"/>
    <property type="project" value="UniProtKB-KW"/>
</dbReference>
<gene>
    <name evidence="5" type="ORF">V4F39_14780</name>
</gene>
<proteinExistence type="predicted"/>
<dbReference type="Pfam" id="PF13545">
    <property type="entry name" value="HTH_Crp_2"/>
    <property type="match status" value="1"/>
</dbReference>
<dbReference type="Proteomes" id="UP001336250">
    <property type="component" value="Unassembled WGS sequence"/>
</dbReference>
<dbReference type="SMART" id="SM00419">
    <property type="entry name" value="HTH_CRP"/>
    <property type="match status" value="1"/>
</dbReference>
<feature type="domain" description="Cyclic nucleotide-binding" evidence="4">
    <location>
        <begin position="30"/>
        <end position="129"/>
    </location>
</feature>
<dbReference type="InterPro" id="IPR050397">
    <property type="entry name" value="Env_Response_Regulators"/>
</dbReference>